<dbReference type="InterPro" id="IPR000836">
    <property type="entry name" value="PRTase_dom"/>
</dbReference>
<keyword evidence="5" id="KW-0328">Glycosyltransferase</keyword>
<keyword evidence="1 3" id="KW-0808">Transferase</keyword>
<dbReference type="SUPFAM" id="SSF53271">
    <property type="entry name" value="PRTase-like"/>
    <property type="match status" value="1"/>
</dbReference>
<evidence type="ECO:0000259" key="4">
    <source>
        <dbReference type="Pfam" id="PF00156"/>
    </source>
</evidence>
<accession>A0A1H6RTC7</accession>
<dbReference type="NCBIfam" id="NF040646">
    <property type="entry name" value="HPT_Archaea"/>
    <property type="match status" value="1"/>
</dbReference>
<dbReference type="Proteomes" id="UP000198888">
    <property type="component" value="Unassembled WGS sequence"/>
</dbReference>
<dbReference type="PANTHER" id="PTHR43864:SF1">
    <property type="entry name" value="XANTHINE PHOSPHORIBOSYLTRANSFERASE"/>
    <property type="match status" value="1"/>
</dbReference>
<dbReference type="Pfam" id="PF00156">
    <property type="entry name" value="Pribosyltran"/>
    <property type="match status" value="1"/>
</dbReference>
<dbReference type="OrthoDB" id="8323at2157"/>
<evidence type="ECO:0000256" key="2">
    <source>
        <dbReference type="ARBA" id="ARBA00022726"/>
    </source>
</evidence>
<dbReference type="CDD" id="cd06223">
    <property type="entry name" value="PRTases_typeI"/>
    <property type="match status" value="1"/>
</dbReference>
<dbReference type="Gene3D" id="3.40.50.2020">
    <property type="match status" value="1"/>
</dbReference>
<feature type="domain" description="Phosphoribosyltransferase" evidence="4">
    <location>
        <begin position="39"/>
        <end position="174"/>
    </location>
</feature>
<name>A0A1H6RTC7_9EURY</name>
<evidence type="ECO:0000256" key="1">
    <source>
        <dbReference type="ARBA" id="ARBA00022679"/>
    </source>
</evidence>
<proteinExistence type="inferred from homology"/>
<comment type="function">
    <text evidence="3">May catalyze a purine salvage reaction, the substrate is unknown.</text>
</comment>
<dbReference type="InterPro" id="IPR050118">
    <property type="entry name" value="Pur/Pyrimidine_PRTase"/>
</dbReference>
<evidence type="ECO:0000256" key="3">
    <source>
        <dbReference type="HAMAP-Rule" id="MF_01467"/>
    </source>
</evidence>
<dbReference type="PANTHER" id="PTHR43864">
    <property type="entry name" value="HYPOXANTHINE/GUANINE PHOSPHORIBOSYLTRANSFERASE"/>
    <property type="match status" value="1"/>
</dbReference>
<protein>
    <recommendedName>
        <fullName evidence="3">HGPRTase-like protein</fullName>
        <ecNumber evidence="3">2.4.2.-</ecNumber>
    </recommendedName>
</protein>
<dbReference type="GO" id="GO:0016757">
    <property type="term" value="F:glycosyltransferase activity"/>
    <property type="evidence" value="ECO:0007669"/>
    <property type="project" value="UniProtKB-KW"/>
</dbReference>
<sequence>MDRLRQSLLDTPITEKDGYQYFVHPISDGVPMLEPELLREITVRIVQKVDLEDVDKIVTPAAMGIHISTAVSLSTDIPVAIIRKRSYGLDGEVSLSQVTGYSESEMYINDVEAGDRVLVLDDVLSTGGTMRAILDALTEMDAEIADVLAVIKKAGDNKLDDTVYDVKTLINVDVVDGEVVIVDENGDG</sequence>
<dbReference type="KEGG" id="hae:halTADL_2952"/>
<gene>
    <name evidence="5" type="ORF">SAMN05444271_102180</name>
</gene>
<dbReference type="STRING" id="1073996.SAMN05444271_102180"/>
<reference evidence="5 6" key="1">
    <citation type="submission" date="2016-10" db="EMBL/GenBank/DDBJ databases">
        <authorList>
            <person name="de Groot N.N."/>
        </authorList>
    </citation>
    <scope>NUCLEOTIDE SEQUENCE [LARGE SCALE GENOMIC DNA]</scope>
    <source>
        <strain evidence="5 6">DSM 22187</strain>
    </source>
</reference>
<dbReference type="GeneID" id="35003717"/>
<evidence type="ECO:0000313" key="5">
    <source>
        <dbReference type="EMBL" id="SEI54785.1"/>
    </source>
</evidence>
<comment type="similarity">
    <text evidence="3">Belongs to the purine/pyrimidine phosphoribosyltransferase family. Archaeal HPRT subfamily.</text>
</comment>
<dbReference type="AlphaFoldDB" id="A0A1H6RTC7"/>
<dbReference type="GO" id="GO:0006166">
    <property type="term" value="P:purine ribonucleoside salvage"/>
    <property type="evidence" value="ECO:0007669"/>
    <property type="project" value="UniProtKB-KW"/>
</dbReference>
<dbReference type="NCBIfam" id="NF002635">
    <property type="entry name" value="PRK02304.1-4"/>
    <property type="match status" value="1"/>
</dbReference>
<dbReference type="InterPro" id="IPR029057">
    <property type="entry name" value="PRTase-like"/>
</dbReference>
<dbReference type="HAMAP" id="MF_01467">
    <property type="entry name" value="Hypx_phosphoribosyltr"/>
    <property type="match status" value="1"/>
</dbReference>
<keyword evidence="6" id="KW-1185">Reference proteome</keyword>
<dbReference type="RefSeq" id="WP_089670936.1">
    <property type="nucleotide sequence ID" value="NZ_CP024845.1"/>
</dbReference>
<evidence type="ECO:0000313" key="6">
    <source>
        <dbReference type="Proteomes" id="UP000198888"/>
    </source>
</evidence>
<keyword evidence="2 3" id="KW-0660">Purine salvage</keyword>
<dbReference type="EMBL" id="FNYR01000002">
    <property type="protein sequence ID" value="SEI54785.1"/>
    <property type="molecule type" value="Genomic_DNA"/>
</dbReference>
<organism evidence="5 6">
    <name type="scientific">Halohasta litchfieldiae</name>
    <dbReference type="NCBI Taxonomy" id="1073996"/>
    <lineage>
        <taxon>Archaea</taxon>
        <taxon>Methanobacteriati</taxon>
        <taxon>Methanobacteriota</taxon>
        <taxon>Stenosarchaea group</taxon>
        <taxon>Halobacteria</taxon>
        <taxon>Halobacteriales</taxon>
        <taxon>Haloferacaceae</taxon>
        <taxon>Halohasta</taxon>
    </lineage>
</organism>
<dbReference type="EC" id="2.4.2.-" evidence="3"/>
<dbReference type="InterPro" id="IPR026597">
    <property type="entry name" value="HGPRTase-like"/>
</dbReference>
<accession>A0A2H4Q5L4</accession>